<comment type="caution">
    <text evidence="3">The sequence shown here is derived from an EMBL/GenBank/DDBJ whole genome shotgun (WGS) entry which is preliminary data.</text>
</comment>
<dbReference type="RefSeq" id="WP_132196930.1">
    <property type="nucleotide sequence ID" value="NZ_SLWM01000038.1"/>
</dbReference>
<accession>A0ABY2B929</accession>
<proteinExistence type="inferred from homology"/>
<dbReference type="PANTHER" id="PTHR46268">
    <property type="entry name" value="STRESS RESPONSE PROTEIN NHAX"/>
    <property type="match status" value="1"/>
</dbReference>
<evidence type="ECO:0000259" key="2">
    <source>
        <dbReference type="Pfam" id="PF00582"/>
    </source>
</evidence>
<protein>
    <submittedName>
        <fullName evidence="3">Nucleotide-binding universal stress UspA family protein</fullName>
    </submittedName>
</protein>
<gene>
    <name evidence="3" type="ORF">EV644_13833</name>
</gene>
<evidence type="ECO:0000313" key="4">
    <source>
        <dbReference type="Proteomes" id="UP000295818"/>
    </source>
</evidence>
<comment type="similarity">
    <text evidence="1">Belongs to the universal stress protein A family.</text>
</comment>
<dbReference type="SUPFAM" id="SSF52402">
    <property type="entry name" value="Adenine nucleotide alpha hydrolases-like"/>
    <property type="match status" value="1"/>
</dbReference>
<organism evidence="3 4">
    <name type="scientific">Kribbella orskensis</name>
    <dbReference type="NCBI Taxonomy" id="2512216"/>
    <lineage>
        <taxon>Bacteria</taxon>
        <taxon>Bacillati</taxon>
        <taxon>Actinomycetota</taxon>
        <taxon>Actinomycetes</taxon>
        <taxon>Propionibacteriales</taxon>
        <taxon>Kribbellaceae</taxon>
        <taxon>Kribbella</taxon>
    </lineage>
</organism>
<reference evidence="3 4" key="1">
    <citation type="journal article" date="2015" name="Stand. Genomic Sci.">
        <title>Genomic Encyclopedia of Bacterial and Archaeal Type Strains, Phase III: the genomes of soil and plant-associated and newly described type strains.</title>
        <authorList>
            <person name="Whitman W.B."/>
            <person name="Woyke T."/>
            <person name="Klenk H.P."/>
            <person name="Zhou Y."/>
            <person name="Lilburn T.G."/>
            <person name="Beck B.J."/>
            <person name="De Vos P."/>
            <person name="Vandamme P."/>
            <person name="Eisen J.A."/>
            <person name="Garrity G."/>
            <person name="Hugenholtz P."/>
            <person name="Kyrpides N.C."/>
        </authorList>
    </citation>
    <scope>NUCLEOTIDE SEQUENCE [LARGE SCALE GENOMIC DNA]</scope>
    <source>
        <strain evidence="3 4">VKM Ac-2538</strain>
    </source>
</reference>
<sequence>MTGRFLVVVDDSAAAFHAAQVAVELAAVTGAGLTLVTVVEDHLLDAKLHAASIQDAPARRARGALAMVTRVAARAAQQGVPAENEVLSGHGAEQVLAAAGRCGAELIVVAREPRLPAGSGVNVEHLLEFADIPVLVVPPVPQR</sequence>
<dbReference type="Pfam" id="PF00582">
    <property type="entry name" value="Usp"/>
    <property type="match status" value="1"/>
</dbReference>
<dbReference type="CDD" id="cd00293">
    <property type="entry name" value="USP-like"/>
    <property type="match status" value="1"/>
</dbReference>
<dbReference type="Proteomes" id="UP000295818">
    <property type="component" value="Unassembled WGS sequence"/>
</dbReference>
<dbReference type="PANTHER" id="PTHR46268:SF6">
    <property type="entry name" value="UNIVERSAL STRESS PROTEIN UP12"/>
    <property type="match status" value="1"/>
</dbReference>
<feature type="domain" description="UspA" evidence="2">
    <location>
        <begin position="1"/>
        <end position="138"/>
    </location>
</feature>
<keyword evidence="4" id="KW-1185">Reference proteome</keyword>
<dbReference type="EMBL" id="SLWM01000038">
    <property type="protein sequence ID" value="TCO09954.1"/>
    <property type="molecule type" value="Genomic_DNA"/>
</dbReference>
<evidence type="ECO:0000313" key="3">
    <source>
        <dbReference type="EMBL" id="TCO09954.1"/>
    </source>
</evidence>
<dbReference type="Gene3D" id="3.40.50.12370">
    <property type="match status" value="1"/>
</dbReference>
<evidence type="ECO:0000256" key="1">
    <source>
        <dbReference type="ARBA" id="ARBA00008791"/>
    </source>
</evidence>
<dbReference type="InterPro" id="IPR006016">
    <property type="entry name" value="UspA"/>
</dbReference>
<name>A0ABY2B929_9ACTN</name>